<evidence type="ECO:0000256" key="4">
    <source>
        <dbReference type="ARBA" id="ARBA00022989"/>
    </source>
</evidence>
<dbReference type="AlphaFoldDB" id="A0A8J1UHF9"/>
<feature type="transmembrane region" description="Helical" evidence="7">
    <location>
        <begin position="85"/>
        <end position="110"/>
    </location>
</feature>
<dbReference type="Gene3D" id="1.10.1450.10">
    <property type="entry name" value="Tetraspanin"/>
    <property type="match status" value="1"/>
</dbReference>
<dbReference type="PANTHER" id="PTHR19282:SF551">
    <property type="entry name" value="RE08073P-RELATED"/>
    <property type="match status" value="1"/>
</dbReference>
<dbReference type="SUPFAM" id="SSF48652">
    <property type="entry name" value="Tetraspanin"/>
    <property type="match status" value="1"/>
</dbReference>
<dbReference type="InterPro" id="IPR008952">
    <property type="entry name" value="Tetraspanin_EC2_sf"/>
</dbReference>
<feature type="transmembrane region" description="Helical" evidence="7">
    <location>
        <begin position="12"/>
        <end position="35"/>
    </location>
</feature>
<evidence type="ECO:0000256" key="7">
    <source>
        <dbReference type="RuleBase" id="RU361218"/>
    </source>
</evidence>
<evidence type="ECO:0000256" key="3">
    <source>
        <dbReference type="ARBA" id="ARBA00022692"/>
    </source>
</evidence>
<name>A0A8J1UHF9_OWEFU</name>
<keyword evidence="6" id="KW-1015">Disulfide bond</keyword>
<reference evidence="8" key="1">
    <citation type="submission" date="2022-03" db="EMBL/GenBank/DDBJ databases">
        <authorList>
            <person name="Martin C."/>
        </authorList>
    </citation>
    <scope>NUCLEOTIDE SEQUENCE</scope>
</reference>
<feature type="transmembrane region" description="Helical" evidence="7">
    <location>
        <begin position="55"/>
        <end position="78"/>
    </location>
</feature>
<dbReference type="GO" id="GO:0005886">
    <property type="term" value="C:plasma membrane"/>
    <property type="evidence" value="ECO:0007669"/>
    <property type="project" value="TreeGrafter"/>
</dbReference>
<dbReference type="CDD" id="cd03127">
    <property type="entry name" value="tetraspanin_LEL"/>
    <property type="match status" value="1"/>
</dbReference>
<gene>
    <name evidence="8" type="ORF">OFUS_LOCUS11517</name>
</gene>
<dbReference type="Proteomes" id="UP000749559">
    <property type="component" value="Unassembled WGS sequence"/>
</dbReference>
<comment type="caution">
    <text evidence="8">The sequence shown here is derived from an EMBL/GenBank/DDBJ whole genome shotgun (WGS) entry which is preliminary data.</text>
</comment>
<sequence length="227" mass="24823">MGLGNCYNCIRYMVFIFNFAFWLLGCAVLAVGIWVCVDPKFNQYVTNAATFQSLFHGAYILIAVGLMMMLLGFLGCFGAVRESQVLLGAFFGGLCFIFLALVAVGIWGLVTKGSLRELVGDTLENAVENYHNNNTVAGKAARILMDNVQPNFLCCGAYKGLKDYKSLGSPSCKPPTYKKPCYIELMWYLNENIVIMAAVGITIGILMLLGMAFSMMLCCAIREGTAV</sequence>
<evidence type="ECO:0000256" key="2">
    <source>
        <dbReference type="ARBA" id="ARBA00006840"/>
    </source>
</evidence>
<evidence type="ECO:0000256" key="5">
    <source>
        <dbReference type="ARBA" id="ARBA00023136"/>
    </source>
</evidence>
<dbReference type="OrthoDB" id="5870230at2759"/>
<dbReference type="PRINTS" id="PR00259">
    <property type="entry name" value="TMFOUR"/>
</dbReference>
<dbReference type="InterPro" id="IPR018499">
    <property type="entry name" value="Tetraspanin/Peripherin"/>
</dbReference>
<keyword evidence="4 7" id="KW-1133">Transmembrane helix</keyword>
<comment type="similarity">
    <text evidence="2 7">Belongs to the tetraspanin (TM4SF) family.</text>
</comment>
<evidence type="ECO:0000313" key="8">
    <source>
        <dbReference type="EMBL" id="CAH1785467.1"/>
    </source>
</evidence>
<dbReference type="Pfam" id="PF00335">
    <property type="entry name" value="Tetraspanin"/>
    <property type="match status" value="1"/>
</dbReference>
<evidence type="ECO:0000256" key="6">
    <source>
        <dbReference type="PIRSR" id="PIRSR002419-1"/>
    </source>
</evidence>
<organism evidence="8 9">
    <name type="scientific">Owenia fusiformis</name>
    <name type="common">Polychaete worm</name>
    <dbReference type="NCBI Taxonomy" id="6347"/>
    <lineage>
        <taxon>Eukaryota</taxon>
        <taxon>Metazoa</taxon>
        <taxon>Spiralia</taxon>
        <taxon>Lophotrochozoa</taxon>
        <taxon>Annelida</taxon>
        <taxon>Polychaeta</taxon>
        <taxon>Sedentaria</taxon>
        <taxon>Canalipalpata</taxon>
        <taxon>Sabellida</taxon>
        <taxon>Oweniida</taxon>
        <taxon>Oweniidae</taxon>
        <taxon>Owenia</taxon>
    </lineage>
</organism>
<dbReference type="InterPro" id="IPR000301">
    <property type="entry name" value="Tetraspanin_animals"/>
</dbReference>
<dbReference type="PIRSF" id="PIRSF002419">
    <property type="entry name" value="Tetraspanin"/>
    <property type="match status" value="1"/>
</dbReference>
<evidence type="ECO:0000256" key="1">
    <source>
        <dbReference type="ARBA" id="ARBA00004141"/>
    </source>
</evidence>
<proteinExistence type="inferred from homology"/>
<keyword evidence="5 7" id="KW-0472">Membrane</keyword>
<feature type="disulfide bond" evidence="6">
    <location>
        <begin position="155"/>
        <end position="172"/>
    </location>
</feature>
<dbReference type="EMBL" id="CAIIXF020000006">
    <property type="protein sequence ID" value="CAH1785467.1"/>
    <property type="molecule type" value="Genomic_DNA"/>
</dbReference>
<protein>
    <recommendedName>
        <fullName evidence="7">Tetraspanin</fullName>
    </recommendedName>
</protein>
<comment type="subcellular location">
    <subcellularLocation>
        <location evidence="1 7">Membrane</location>
        <topology evidence="1 7">Multi-pass membrane protein</topology>
    </subcellularLocation>
</comment>
<evidence type="ECO:0000313" key="9">
    <source>
        <dbReference type="Proteomes" id="UP000749559"/>
    </source>
</evidence>
<keyword evidence="3 7" id="KW-0812">Transmembrane</keyword>
<dbReference type="PANTHER" id="PTHR19282">
    <property type="entry name" value="TETRASPANIN"/>
    <property type="match status" value="1"/>
</dbReference>
<keyword evidence="9" id="KW-1185">Reference proteome</keyword>
<accession>A0A8J1UHF9</accession>
<feature type="transmembrane region" description="Helical" evidence="7">
    <location>
        <begin position="193"/>
        <end position="221"/>
    </location>
</feature>